<evidence type="ECO:0000313" key="1">
    <source>
        <dbReference type="EMBL" id="MCU4743467.1"/>
    </source>
</evidence>
<comment type="caution">
    <text evidence="1">The sequence shown here is derived from an EMBL/GenBank/DDBJ whole genome shotgun (WGS) entry which is preliminary data.</text>
</comment>
<sequence>MSTNRVDERVEANGVPVELEHLTDFAIDANGQVTDEETDVRQIKAVISSPSESDTRRLEGRLSNGSVKLTVKSDVDVRGDRDGASDKIRYPVEADNTDSELYRVVEVRDDTNHLTGTRKKTVLCDRLGGR</sequence>
<proteinExistence type="predicted"/>
<organism evidence="1 2">
    <name type="scientific">Natronoglomus mannanivorans</name>
    <dbReference type="NCBI Taxonomy" id="2979990"/>
    <lineage>
        <taxon>Archaea</taxon>
        <taxon>Methanobacteriati</taxon>
        <taxon>Methanobacteriota</taxon>
        <taxon>Stenosarchaea group</taxon>
        <taxon>Halobacteria</taxon>
        <taxon>Halobacteriales</taxon>
        <taxon>Natrialbaceae</taxon>
        <taxon>Natronoglomus</taxon>
    </lineage>
</organism>
<name>A0AAP3E3V3_9EURY</name>
<dbReference type="Proteomes" id="UP001321018">
    <property type="component" value="Unassembled WGS sequence"/>
</dbReference>
<dbReference type="RefSeq" id="WP_338005285.1">
    <property type="nucleotide sequence ID" value="NZ_JAOPKA010000015.1"/>
</dbReference>
<protein>
    <submittedName>
        <fullName evidence="1">Uncharacterized protein</fullName>
    </submittedName>
</protein>
<reference evidence="1" key="1">
    <citation type="submission" date="2022-09" db="EMBL/GenBank/DDBJ databases">
        <title>Enrichment on poylsaccharides allowed isolation of novel metabolic and taxonomic groups of Haloarchaea.</title>
        <authorList>
            <person name="Sorokin D.Y."/>
            <person name="Elcheninov A.G."/>
            <person name="Khizhniak T.V."/>
            <person name="Kolganova T.V."/>
            <person name="Kublanov I.V."/>
        </authorList>
    </citation>
    <scope>NUCLEOTIDE SEQUENCE</scope>
    <source>
        <strain evidence="1">AArc-xg1-1</strain>
    </source>
</reference>
<dbReference type="AlphaFoldDB" id="A0AAP3E3V3"/>
<gene>
    <name evidence="1" type="ORF">OB960_18945</name>
</gene>
<dbReference type="EMBL" id="JAOPKA010000015">
    <property type="protein sequence ID" value="MCU4743467.1"/>
    <property type="molecule type" value="Genomic_DNA"/>
</dbReference>
<accession>A0AAP3E3V3</accession>
<evidence type="ECO:0000313" key="2">
    <source>
        <dbReference type="Proteomes" id="UP001321018"/>
    </source>
</evidence>